<reference evidence="2 3" key="2">
    <citation type="submission" date="2018-11" db="EMBL/GenBank/DDBJ databases">
        <authorList>
            <consortium name="Pathogen Informatics"/>
        </authorList>
    </citation>
    <scope>NUCLEOTIDE SEQUENCE [LARGE SCALE GENOMIC DNA]</scope>
</reference>
<evidence type="ECO:0000313" key="2">
    <source>
        <dbReference type="EMBL" id="VDN42088.1"/>
    </source>
</evidence>
<gene>
    <name evidence="2" type="ORF">GPUH_LOCUS23882</name>
</gene>
<dbReference type="AlphaFoldDB" id="A0A183ESE3"/>
<organism evidence="4">
    <name type="scientific">Gongylonema pulchrum</name>
    <dbReference type="NCBI Taxonomy" id="637853"/>
    <lineage>
        <taxon>Eukaryota</taxon>
        <taxon>Metazoa</taxon>
        <taxon>Ecdysozoa</taxon>
        <taxon>Nematoda</taxon>
        <taxon>Chromadorea</taxon>
        <taxon>Rhabditida</taxon>
        <taxon>Spirurina</taxon>
        <taxon>Spiruromorpha</taxon>
        <taxon>Spiruroidea</taxon>
        <taxon>Gongylonematidae</taxon>
        <taxon>Gongylonema</taxon>
    </lineage>
</organism>
<evidence type="ECO:0000256" key="1">
    <source>
        <dbReference type="SAM" id="MobiDB-lite"/>
    </source>
</evidence>
<evidence type="ECO:0000313" key="3">
    <source>
        <dbReference type="Proteomes" id="UP000271098"/>
    </source>
</evidence>
<protein>
    <submittedName>
        <fullName evidence="4">Reverse transcriptase</fullName>
    </submittedName>
</protein>
<reference evidence="4" key="1">
    <citation type="submission" date="2016-06" db="UniProtKB">
        <authorList>
            <consortium name="WormBaseParasite"/>
        </authorList>
    </citation>
    <scope>IDENTIFICATION</scope>
</reference>
<feature type="compositionally biased region" description="Basic and acidic residues" evidence="1">
    <location>
        <begin position="99"/>
        <end position="119"/>
    </location>
</feature>
<keyword evidence="3" id="KW-1185">Reference proteome</keyword>
<dbReference type="Proteomes" id="UP000271098">
    <property type="component" value="Unassembled WGS sequence"/>
</dbReference>
<accession>A0A183ESE3</accession>
<name>A0A183ESE3_9BILA</name>
<sequence>MQEPMKKGAQEGLVRVDAPDVEILVSNDRNTSMLIKQKAALARYSRQRLITPAGTEKLISGLQYLYNASIKSRLKDVQMIACRTGTRSSMEKPIVSRSMRAEQRQNNERTHVRIRRWPDAYRNLPQQGRA</sequence>
<dbReference type="EMBL" id="UYRT01099284">
    <property type="protein sequence ID" value="VDN42088.1"/>
    <property type="molecule type" value="Genomic_DNA"/>
</dbReference>
<dbReference type="WBParaSite" id="GPUH_0002391401-mRNA-1">
    <property type="protein sequence ID" value="GPUH_0002391401-mRNA-1"/>
    <property type="gene ID" value="GPUH_0002391401"/>
</dbReference>
<feature type="region of interest" description="Disordered" evidence="1">
    <location>
        <begin position="89"/>
        <end position="130"/>
    </location>
</feature>
<evidence type="ECO:0000313" key="4">
    <source>
        <dbReference type="WBParaSite" id="GPUH_0002391401-mRNA-1"/>
    </source>
</evidence>
<proteinExistence type="predicted"/>